<keyword evidence="6" id="KW-0472">Membrane</keyword>
<feature type="domain" description="CopC" evidence="8">
    <location>
        <begin position="22"/>
        <end position="114"/>
    </location>
</feature>
<dbReference type="Pfam" id="PF04234">
    <property type="entry name" value="CopC"/>
    <property type="match status" value="1"/>
</dbReference>
<evidence type="ECO:0000256" key="6">
    <source>
        <dbReference type="SAM" id="Phobius"/>
    </source>
</evidence>
<keyword evidence="6" id="KW-1133">Transmembrane helix</keyword>
<feature type="chain" id="PRO_5045851502" evidence="7">
    <location>
        <begin position="22"/>
        <end position="206"/>
    </location>
</feature>
<keyword evidence="4" id="KW-0186">Copper</keyword>
<feature type="region of interest" description="Disordered" evidence="5">
    <location>
        <begin position="118"/>
        <end position="174"/>
    </location>
</feature>
<dbReference type="PANTHER" id="PTHR34820:SF4">
    <property type="entry name" value="INNER MEMBRANE PROTEIN YEBZ"/>
    <property type="match status" value="1"/>
</dbReference>
<feature type="signal peptide" evidence="7">
    <location>
        <begin position="1"/>
        <end position="21"/>
    </location>
</feature>
<evidence type="ECO:0000256" key="3">
    <source>
        <dbReference type="ARBA" id="ARBA00022729"/>
    </source>
</evidence>
<keyword evidence="6" id="KW-0812">Transmembrane</keyword>
<dbReference type="InterPro" id="IPR014756">
    <property type="entry name" value="Ig_E-set"/>
</dbReference>
<sequence>MKKLISLFIIIMIMLPTTAMAHSTLEEATPAQQAILDTSPPSISMSFSTKIESLSNFKLFNSKNEEVAIDNLKVDGAVLSGSVSDTLPNDEYTVKWSIIGADGHAIKGEYIFEVKAAEATPAEESTEPVTTSNTDAVENEEEAPTTNDAADAVEKENELESVNNTSEETTEVPVAEEKKSNSMIFIIGAVIVIVIIGLVIGARRKK</sequence>
<evidence type="ECO:0000256" key="2">
    <source>
        <dbReference type="ARBA" id="ARBA00022723"/>
    </source>
</evidence>
<gene>
    <name evidence="9" type="ORF">ACFSJH_11940</name>
</gene>
<feature type="transmembrane region" description="Helical" evidence="6">
    <location>
        <begin position="183"/>
        <end position="202"/>
    </location>
</feature>
<evidence type="ECO:0000259" key="8">
    <source>
        <dbReference type="Pfam" id="PF04234"/>
    </source>
</evidence>
<comment type="caution">
    <text evidence="9">The sequence shown here is derived from an EMBL/GenBank/DDBJ whole genome shotgun (WGS) entry which is preliminary data.</text>
</comment>
<accession>A0ABW4YL91</accession>
<keyword evidence="3 7" id="KW-0732">Signal</keyword>
<evidence type="ECO:0000313" key="9">
    <source>
        <dbReference type="EMBL" id="MFD2116433.1"/>
    </source>
</evidence>
<dbReference type="RefSeq" id="WP_377772592.1">
    <property type="nucleotide sequence ID" value="NZ_JBHUHO010000030.1"/>
</dbReference>
<keyword evidence="10" id="KW-1185">Reference proteome</keyword>
<evidence type="ECO:0000256" key="5">
    <source>
        <dbReference type="SAM" id="MobiDB-lite"/>
    </source>
</evidence>
<dbReference type="InterPro" id="IPR014755">
    <property type="entry name" value="Cu-Rt/internalin_Ig-like"/>
</dbReference>
<protein>
    <submittedName>
        <fullName evidence="9">Copper resistance protein CopC</fullName>
    </submittedName>
</protein>
<feature type="compositionally biased region" description="Low complexity" evidence="5">
    <location>
        <begin position="118"/>
        <end position="132"/>
    </location>
</feature>
<comment type="subcellular location">
    <subcellularLocation>
        <location evidence="1">Cell envelope</location>
    </subcellularLocation>
</comment>
<dbReference type="Gene3D" id="2.60.40.1220">
    <property type="match status" value="1"/>
</dbReference>
<evidence type="ECO:0000256" key="7">
    <source>
        <dbReference type="SAM" id="SignalP"/>
    </source>
</evidence>
<dbReference type="Proteomes" id="UP001597362">
    <property type="component" value="Unassembled WGS sequence"/>
</dbReference>
<proteinExistence type="predicted"/>
<evidence type="ECO:0000256" key="1">
    <source>
        <dbReference type="ARBA" id="ARBA00004196"/>
    </source>
</evidence>
<evidence type="ECO:0000313" key="10">
    <source>
        <dbReference type="Proteomes" id="UP001597362"/>
    </source>
</evidence>
<keyword evidence="2" id="KW-0479">Metal-binding</keyword>
<dbReference type="SUPFAM" id="SSF81296">
    <property type="entry name" value="E set domains"/>
    <property type="match status" value="1"/>
</dbReference>
<dbReference type="InterPro" id="IPR007348">
    <property type="entry name" value="CopC_dom"/>
</dbReference>
<evidence type="ECO:0000256" key="4">
    <source>
        <dbReference type="ARBA" id="ARBA00023008"/>
    </source>
</evidence>
<dbReference type="PANTHER" id="PTHR34820">
    <property type="entry name" value="INNER MEMBRANE PROTEIN YEBZ"/>
    <property type="match status" value="1"/>
</dbReference>
<reference evidence="10" key="1">
    <citation type="journal article" date="2019" name="Int. J. Syst. Evol. Microbiol.">
        <title>The Global Catalogue of Microorganisms (GCM) 10K type strain sequencing project: providing services to taxonomists for standard genome sequencing and annotation.</title>
        <authorList>
            <consortium name="The Broad Institute Genomics Platform"/>
            <consortium name="The Broad Institute Genome Sequencing Center for Infectious Disease"/>
            <person name="Wu L."/>
            <person name="Ma J."/>
        </authorList>
    </citation>
    <scope>NUCLEOTIDE SEQUENCE [LARGE SCALE GENOMIC DNA]</scope>
    <source>
        <strain evidence="10">GH52</strain>
    </source>
</reference>
<dbReference type="EMBL" id="JBHUHO010000030">
    <property type="protein sequence ID" value="MFD2116433.1"/>
    <property type="molecule type" value="Genomic_DNA"/>
</dbReference>
<dbReference type="InterPro" id="IPR032694">
    <property type="entry name" value="CopC/D"/>
</dbReference>
<name>A0ABW4YL91_9BACL</name>
<organism evidence="9 10">
    <name type="scientific">Paenibacillus yanchengensis</name>
    <dbReference type="NCBI Taxonomy" id="2035833"/>
    <lineage>
        <taxon>Bacteria</taxon>
        <taxon>Bacillati</taxon>
        <taxon>Bacillota</taxon>
        <taxon>Bacilli</taxon>
        <taxon>Bacillales</taxon>
        <taxon>Paenibacillaceae</taxon>
        <taxon>Paenibacillus</taxon>
    </lineage>
</organism>